<evidence type="ECO:0000256" key="1">
    <source>
        <dbReference type="ARBA" id="ARBA00023002"/>
    </source>
</evidence>
<comment type="caution">
    <text evidence="4">The sequence shown here is derived from an EMBL/GenBank/DDBJ whole genome shotgun (WGS) entry which is preliminary data.</text>
</comment>
<dbReference type="Proteomes" id="UP001494902">
    <property type="component" value="Unassembled WGS sequence"/>
</dbReference>
<keyword evidence="2" id="KW-0520">NAD</keyword>
<evidence type="ECO:0000313" key="5">
    <source>
        <dbReference type="Proteomes" id="UP001494902"/>
    </source>
</evidence>
<evidence type="ECO:0000256" key="2">
    <source>
        <dbReference type="ARBA" id="ARBA00023027"/>
    </source>
</evidence>
<dbReference type="Pfam" id="PF02826">
    <property type="entry name" value="2-Hacid_dh_C"/>
    <property type="match status" value="1"/>
</dbReference>
<evidence type="ECO:0000313" key="4">
    <source>
        <dbReference type="EMBL" id="MEQ3552731.1"/>
    </source>
</evidence>
<reference evidence="4 5" key="1">
    <citation type="submission" date="2024-03" db="EMBL/GenBank/DDBJ databases">
        <title>Draft genome sequence of Pseudonocardia nematodicida JCM 31783.</title>
        <authorList>
            <person name="Butdee W."/>
            <person name="Duangmal K."/>
        </authorList>
    </citation>
    <scope>NUCLEOTIDE SEQUENCE [LARGE SCALE GENOMIC DNA]</scope>
    <source>
        <strain evidence="4 5">JCM 31783</strain>
    </source>
</reference>
<keyword evidence="5" id="KW-1185">Reference proteome</keyword>
<dbReference type="EMBL" id="JBEDNQ010000008">
    <property type="protein sequence ID" value="MEQ3552731.1"/>
    <property type="molecule type" value="Genomic_DNA"/>
</dbReference>
<dbReference type="RefSeq" id="WP_349299801.1">
    <property type="nucleotide sequence ID" value="NZ_JBEDNQ010000008.1"/>
</dbReference>
<dbReference type="Gene3D" id="3.40.50.720">
    <property type="entry name" value="NAD(P)-binding Rossmann-like Domain"/>
    <property type="match status" value="2"/>
</dbReference>
<feature type="domain" description="D-isomer specific 2-hydroxyacid dehydrogenase NAD-binding" evidence="3">
    <location>
        <begin position="77"/>
        <end position="249"/>
    </location>
</feature>
<dbReference type="SUPFAM" id="SSF51735">
    <property type="entry name" value="NAD(P)-binding Rossmann-fold domains"/>
    <property type="match status" value="1"/>
</dbReference>
<protein>
    <submittedName>
        <fullName evidence="4">D-2-hydroxyacid dehydrogenase</fullName>
    </submittedName>
</protein>
<evidence type="ECO:0000259" key="3">
    <source>
        <dbReference type="Pfam" id="PF02826"/>
    </source>
</evidence>
<name>A0ABV1KE41_9PSEU</name>
<gene>
    <name evidence="4" type="ORF">WIS52_19855</name>
</gene>
<accession>A0ABV1KE41</accession>
<dbReference type="InterPro" id="IPR036291">
    <property type="entry name" value="NAD(P)-bd_dom_sf"/>
</dbReference>
<dbReference type="PANTHER" id="PTHR43333:SF1">
    <property type="entry name" value="D-ISOMER SPECIFIC 2-HYDROXYACID DEHYDROGENASE NAD-BINDING DOMAIN-CONTAINING PROTEIN"/>
    <property type="match status" value="1"/>
</dbReference>
<organism evidence="4 5">
    <name type="scientific">Pseudonocardia nematodicida</name>
    <dbReference type="NCBI Taxonomy" id="1206997"/>
    <lineage>
        <taxon>Bacteria</taxon>
        <taxon>Bacillati</taxon>
        <taxon>Actinomycetota</taxon>
        <taxon>Actinomycetes</taxon>
        <taxon>Pseudonocardiales</taxon>
        <taxon>Pseudonocardiaceae</taxon>
        <taxon>Pseudonocardia</taxon>
    </lineage>
</organism>
<keyword evidence="1" id="KW-0560">Oxidoreductase</keyword>
<sequence>MLCSADALYGLPGEDPGGLPEPAGSAPRLRWIRLMAAGGGAQVRAAGLGEAALARITFTNSAGVHGPALAEFALFGVLAGAKRLPRLQADQRDRVWGGRLFMGQLRRQTVLVLGLGGVGARVAALLDTAGARVIGASRRGIRRPPGVTESVGPDALAETISRVDAVVITLPGTEATEGLVDADVLGRARPGLTLVNVGRGSVVDEVALVDALAAGRVGFAALDVTAVEPLPEDSPLWSLPNVLISPHTATADDTEDEQIAALFAGKATRLIDGVPLHNVVDPVQFY</sequence>
<dbReference type="PANTHER" id="PTHR43333">
    <property type="entry name" value="2-HACID_DH_C DOMAIN-CONTAINING PROTEIN"/>
    <property type="match status" value="1"/>
</dbReference>
<dbReference type="CDD" id="cd05300">
    <property type="entry name" value="2-Hacid_dh_1"/>
    <property type="match status" value="1"/>
</dbReference>
<proteinExistence type="predicted"/>
<dbReference type="InterPro" id="IPR006140">
    <property type="entry name" value="D-isomer_DH_NAD-bd"/>
</dbReference>